<evidence type="ECO:0000259" key="15">
    <source>
        <dbReference type="PROSITE" id="PS51194"/>
    </source>
</evidence>
<dbReference type="InterPro" id="IPR032284">
    <property type="entry name" value="RecQ_Zn-bd"/>
</dbReference>
<keyword evidence="2" id="KW-0479">Metal-binding</keyword>
<dbReference type="Gene3D" id="1.10.10.10">
    <property type="entry name" value="Winged helix-like DNA-binding domain superfamily/Winged helix DNA-binding domain"/>
    <property type="match status" value="1"/>
</dbReference>
<dbReference type="GO" id="GO:0043138">
    <property type="term" value="F:3'-5' DNA helicase activity"/>
    <property type="evidence" value="ECO:0007669"/>
    <property type="project" value="UniProtKB-EC"/>
</dbReference>
<dbReference type="GO" id="GO:0005737">
    <property type="term" value="C:cytoplasm"/>
    <property type="evidence" value="ECO:0007669"/>
    <property type="project" value="TreeGrafter"/>
</dbReference>
<evidence type="ECO:0000256" key="7">
    <source>
        <dbReference type="ARBA" id="ARBA00023125"/>
    </source>
</evidence>
<feature type="compositionally biased region" description="Basic and acidic residues" evidence="13">
    <location>
        <begin position="756"/>
        <end position="775"/>
    </location>
</feature>
<feature type="region of interest" description="Disordered" evidence="13">
    <location>
        <begin position="609"/>
        <end position="628"/>
    </location>
</feature>
<dbReference type="InterPro" id="IPR004589">
    <property type="entry name" value="DNA_helicase_ATP-dep_RecQ"/>
</dbReference>
<dbReference type="InterPro" id="IPR014001">
    <property type="entry name" value="Helicase_ATP-bd"/>
</dbReference>
<dbReference type="GO" id="GO:0046872">
    <property type="term" value="F:metal ion binding"/>
    <property type="evidence" value="ECO:0007669"/>
    <property type="project" value="UniProtKB-KW"/>
</dbReference>
<dbReference type="FunFam" id="3.40.50.300:FF:001975">
    <property type="entry name" value="ATP-dependent DNA helicase"/>
    <property type="match status" value="1"/>
</dbReference>
<dbReference type="EMBL" id="OOIN01000036">
    <property type="protein sequence ID" value="SPO31171.1"/>
    <property type="molecule type" value="Genomic_DNA"/>
</dbReference>
<keyword evidence="12" id="KW-0175">Coiled coil</keyword>
<comment type="subcellular location">
    <subcellularLocation>
        <location evidence="11">Nucleus</location>
    </subcellularLocation>
</comment>
<dbReference type="GO" id="GO:0016887">
    <property type="term" value="F:ATP hydrolysis activity"/>
    <property type="evidence" value="ECO:0007669"/>
    <property type="project" value="RHEA"/>
</dbReference>
<dbReference type="InterPro" id="IPR011545">
    <property type="entry name" value="DEAD/DEAH_box_helicase_dom"/>
</dbReference>
<keyword evidence="4 11" id="KW-0378">Hydrolase</keyword>
<dbReference type="GO" id="GO:0005524">
    <property type="term" value="F:ATP binding"/>
    <property type="evidence" value="ECO:0007669"/>
    <property type="project" value="UniProtKB-KW"/>
</dbReference>
<dbReference type="PANTHER" id="PTHR13710">
    <property type="entry name" value="DNA HELICASE RECQ FAMILY MEMBER"/>
    <property type="match status" value="1"/>
</dbReference>
<dbReference type="SMART" id="SM00487">
    <property type="entry name" value="DEXDc"/>
    <property type="match status" value="1"/>
</dbReference>
<feature type="compositionally biased region" description="Low complexity" evidence="13">
    <location>
        <begin position="216"/>
        <end position="230"/>
    </location>
</feature>
<evidence type="ECO:0000256" key="8">
    <source>
        <dbReference type="ARBA" id="ARBA00023235"/>
    </source>
</evidence>
<dbReference type="GO" id="GO:0005634">
    <property type="term" value="C:nucleus"/>
    <property type="evidence" value="ECO:0007669"/>
    <property type="project" value="UniProtKB-SubCell"/>
</dbReference>
<feature type="domain" description="Helicase ATP-binding" evidence="14">
    <location>
        <begin position="131"/>
        <end position="336"/>
    </location>
</feature>
<sequence length="811" mass="88029">MKINHGGDSDFEVVSPSQGGFKTIAAGPSTNHKEIIYDEQVAAKLQELDAEVDSVQSQIAELQKLKDSLVRERRKVYTGYLKTTQGDGSGSNRKLGVDYTANSFQWSDNVRLAAMSVFGISSFRFCQEAVINAAMDNRNAVVVMPTGGGKSLCYQLPAILRPGVTLVISPLISLMTDQVLHLQEVGIESELLCGSTSRDDSNAILKQIRHGTASDGRALTSSSLSSSSSSKTRDSSWNQHQADGIKLLYVTPERVAKSKTCLSALQSAYEQGRLSRIVIDEAHCCSQMGHDYRPDYAKLSLLRRLFPRAPIMCLTATCGPKVLKEILEIIDLPAITEPDNAAPMRTVYFTAPLFRANLMYQVVQRPQQVKAAAEAMVDYILEHHAGHSGIVYCLSQADTEAAAKALTEISDGRIATGRYHAGLDDASKQQIHTDWRTGHIQVVCATIAFGMGIDKPDVRFVIHACISKSLDGYYQETGRAGRDGEDSDCVLYYRPQDAIRMSSLVASEPTGQEKLSAMLEYAQSARCRRQLFAEYFSDMFEKGDDQRQRACGICDNCTGNRRNLLIDVRKEMYQLLAILQEMCGQGGRITLTSLSDVARGLSGGKFNLDPNLTDSGKGKGKGKASTSSSAKAGVVDVQAVAGGKVTLHRDVVDRLIVHGIQSQLIAQSYQATAYTVNVYLEMGPKAPRFLRHPLSTISSPAQLDKLPPVQILPPTARASTKTAVKRSAPGSPDLTCADKAHVSSTSAPKAKKSRSKTIELDAEMGRWPEVKEVEAKSSITTPRRNGPMQKGGSARHSGDSGASQADAIIID</sequence>
<feature type="region of interest" description="Disordered" evidence="13">
    <location>
        <begin position="216"/>
        <end position="238"/>
    </location>
</feature>
<dbReference type="SMART" id="SM00490">
    <property type="entry name" value="HELICc"/>
    <property type="match status" value="1"/>
</dbReference>
<dbReference type="PROSITE" id="PS51194">
    <property type="entry name" value="HELICASE_CTER"/>
    <property type="match status" value="1"/>
</dbReference>
<dbReference type="GO" id="GO:0005694">
    <property type="term" value="C:chromosome"/>
    <property type="evidence" value="ECO:0007669"/>
    <property type="project" value="TreeGrafter"/>
</dbReference>
<dbReference type="PROSITE" id="PS00690">
    <property type="entry name" value="DEAH_ATP_HELICASE"/>
    <property type="match status" value="1"/>
</dbReference>
<dbReference type="Pfam" id="PF00271">
    <property type="entry name" value="Helicase_C"/>
    <property type="match status" value="1"/>
</dbReference>
<dbReference type="NCBIfam" id="TIGR00614">
    <property type="entry name" value="recQ_fam"/>
    <property type="match status" value="1"/>
</dbReference>
<reference evidence="16 17" key="1">
    <citation type="submission" date="2018-03" db="EMBL/GenBank/DDBJ databases">
        <authorList>
            <person name="Guldener U."/>
        </authorList>
    </citation>
    <scope>NUCLEOTIDE SEQUENCE [LARGE SCALE GENOMIC DNA]</scope>
    <source>
        <strain evidence="16 17">NBRC100155</strain>
    </source>
</reference>
<proteinExistence type="inferred from homology"/>
<comment type="catalytic activity">
    <reaction evidence="10 11">
        <text>Couples ATP hydrolysis with the unwinding of duplex DNA by translocating in the 3'-5' direction.</text>
        <dbReference type="EC" id="5.6.2.4"/>
    </reaction>
</comment>
<feature type="region of interest" description="Disordered" evidence="13">
    <location>
        <begin position="699"/>
        <end position="811"/>
    </location>
</feature>
<feature type="domain" description="Helicase C-terminal" evidence="15">
    <location>
        <begin position="375"/>
        <end position="526"/>
    </location>
</feature>
<keyword evidence="5 11" id="KW-0347">Helicase</keyword>
<dbReference type="PROSITE" id="PS51192">
    <property type="entry name" value="HELICASE_ATP_BIND_1"/>
    <property type="match status" value="1"/>
</dbReference>
<dbReference type="OrthoDB" id="10261556at2759"/>
<keyword evidence="17" id="KW-1185">Reference proteome</keyword>
<evidence type="ECO:0000256" key="9">
    <source>
        <dbReference type="ARBA" id="ARBA00023242"/>
    </source>
</evidence>
<evidence type="ECO:0000256" key="4">
    <source>
        <dbReference type="ARBA" id="ARBA00022801"/>
    </source>
</evidence>
<comment type="catalytic activity">
    <reaction evidence="11">
        <text>ATP + H2O = ADP + phosphate + H(+)</text>
        <dbReference type="Rhea" id="RHEA:13065"/>
        <dbReference type="ChEBI" id="CHEBI:15377"/>
        <dbReference type="ChEBI" id="CHEBI:15378"/>
        <dbReference type="ChEBI" id="CHEBI:30616"/>
        <dbReference type="ChEBI" id="CHEBI:43474"/>
        <dbReference type="ChEBI" id="CHEBI:456216"/>
    </reaction>
</comment>
<keyword evidence="9 11" id="KW-0539">Nucleus</keyword>
<dbReference type="InterPro" id="IPR036388">
    <property type="entry name" value="WH-like_DNA-bd_sf"/>
</dbReference>
<dbReference type="AlphaFoldDB" id="A0A5C3ENX3"/>
<accession>A0A5C3ENX3</accession>
<dbReference type="InterPro" id="IPR001650">
    <property type="entry name" value="Helicase_C-like"/>
</dbReference>
<evidence type="ECO:0000256" key="13">
    <source>
        <dbReference type="SAM" id="MobiDB-lite"/>
    </source>
</evidence>
<dbReference type="Proteomes" id="UP000324022">
    <property type="component" value="Unassembled WGS sequence"/>
</dbReference>
<name>A0A5C3ENX3_9BASI</name>
<dbReference type="InterPro" id="IPR002464">
    <property type="entry name" value="DNA/RNA_helicase_DEAH_CS"/>
</dbReference>
<dbReference type="GO" id="GO:0000724">
    <property type="term" value="P:double-strand break repair via homologous recombination"/>
    <property type="evidence" value="ECO:0007669"/>
    <property type="project" value="TreeGrafter"/>
</dbReference>
<dbReference type="SUPFAM" id="SSF52540">
    <property type="entry name" value="P-loop containing nucleoside triphosphate hydrolases"/>
    <property type="match status" value="1"/>
</dbReference>
<evidence type="ECO:0000313" key="16">
    <source>
        <dbReference type="EMBL" id="SPO31171.1"/>
    </source>
</evidence>
<evidence type="ECO:0000256" key="10">
    <source>
        <dbReference type="ARBA" id="ARBA00034617"/>
    </source>
</evidence>
<gene>
    <name evidence="16" type="ORF">UTRI_05181_B</name>
</gene>
<feature type="coiled-coil region" evidence="12">
    <location>
        <begin position="45"/>
        <end position="75"/>
    </location>
</feature>
<keyword evidence="8" id="KW-0413">Isomerase</keyword>
<evidence type="ECO:0000313" key="17">
    <source>
        <dbReference type="Proteomes" id="UP000324022"/>
    </source>
</evidence>
<dbReference type="Pfam" id="PF16124">
    <property type="entry name" value="RecQ_Zn_bind"/>
    <property type="match status" value="1"/>
</dbReference>
<dbReference type="GO" id="GO:0009378">
    <property type="term" value="F:four-way junction helicase activity"/>
    <property type="evidence" value="ECO:0007669"/>
    <property type="project" value="TreeGrafter"/>
</dbReference>
<evidence type="ECO:0000256" key="12">
    <source>
        <dbReference type="SAM" id="Coils"/>
    </source>
</evidence>
<comment type="similarity">
    <text evidence="1 11">Belongs to the helicase family. RecQ subfamily.</text>
</comment>
<dbReference type="FunFam" id="1.10.10.10:FF:001219">
    <property type="entry name" value="ATP-dependent DNA helicase"/>
    <property type="match status" value="1"/>
</dbReference>
<evidence type="ECO:0000256" key="5">
    <source>
        <dbReference type="ARBA" id="ARBA00022806"/>
    </source>
</evidence>
<evidence type="ECO:0000256" key="1">
    <source>
        <dbReference type="ARBA" id="ARBA00005446"/>
    </source>
</evidence>
<dbReference type="PANTHER" id="PTHR13710:SF105">
    <property type="entry name" value="ATP-DEPENDENT DNA HELICASE Q1"/>
    <property type="match status" value="1"/>
</dbReference>
<evidence type="ECO:0000256" key="3">
    <source>
        <dbReference type="ARBA" id="ARBA00022741"/>
    </source>
</evidence>
<dbReference type="EC" id="5.6.2.4" evidence="11"/>
<dbReference type="Gene3D" id="3.40.50.300">
    <property type="entry name" value="P-loop containing nucleotide triphosphate hydrolases"/>
    <property type="match status" value="2"/>
</dbReference>
<keyword evidence="7" id="KW-0238">DNA-binding</keyword>
<keyword evidence="6 11" id="KW-0067">ATP-binding</keyword>
<dbReference type="Pfam" id="PF00270">
    <property type="entry name" value="DEAD"/>
    <property type="match status" value="1"/>
</dbReference>
<evidence type="ECO:0000256" key="11">
    <source>
        <dbReference type="RuleBase" id="RU364117"/>
    </source>
</evidence>
<dbReference type="GO" id="GO:0003677">
    <property type="term" value="F:DNA binding"/>
    <property type="evidence" value="ECO:0007669"/>
    <property type="project" value="UniProtKB-KW"/>
</dbReference>
<evidence type="ECO:0000256" key="6">
    <source>
        <dbReference type="ARBA" id="ARBA00022840"/>
    </source>
</evidence>
<evidence type="ECO:0000259" key="14">
    <source>
        <dbReference type="PROSITE" id="PS51192"/>
    </source>
</evidence>
<dbReference type="InterPro" id="IPR027417">
    <property type="entry name" value="P-loop_NTPase"/>
</dbReference>
<organism evidence="16 17">
    <name type="scientific">Ustilago trichophora</name>
    <dbReference type="NCBI Taxonomy" id="86804"/>
    <lineage>
        <taxon>Eukaryota</taxon>
        <taxon>Fungi</taxon>
        <taxon>Dikarya</taxon>
        <taxon>Basidiomycota</taxon>
        <taxon>Ustilaginomycotina</taxon>
        <taxon>Ustilaginomycetes</taxon>
        <taxon>Ustilaginales</taxon>
        <taxon>Ustilaginaceae</taxon>
        <taxon>Ustilago</taxon>
    </lineage>
</organism>
<evidence type="ECO:0000256" key="2">
    <source>
        <dbReference type="ARBA" id="ARBA00022723"/>
    </source>
</evidence>
<protein>
    <recommendedName>
        <fullName evidence="11">ATP-dependent DNA helicase</fullName>
        <ecNumber evidence="11">5.6.2.4</ecNumber>
    </recommendedName>
</protein>
<keyword evidence="3 11" id="KW-0547">Nucleotide-binding</keyword>